<dbReference type="EMBL" id="JH930481">
    <property type="protein sequence ID" value="EKM49372.1"/>
    <property type="molecule type" value="Genomic_DNA"/>
</dbReference>
<proteinExistence type="predicted"/>
<dbReference type="GeneID" id="18919784"/>
<organism evidence="2 3">
    <name type="scientific">Phanerochaete carnosa (strain HHB-10118-sp)</name>
    <name type="common">White-rot fungus</name>
    <name type="synonym">Peniophora carnosa</name>
    <dbReference type="NCBI Taxonomy" id="650164"/>
    <lineage>
        <taxon>Eukaryota</taxon>
        <taxon>Fungi</taxon>
        <taxon>Dikarya</taxon>
        <taxon>Basidiomycota</taxon>
        <taxon>Agaricomycotina</taxon>
        <taxon>Agaricomycetes</taxon>
        <taxon>Polyporales</taxon>
        <taxon>Phanerochaetaceae</taxon>
        <taxon>Phanerochaete</taxon>
    </lineage>
</organism>
<dbReference type="InParanoid" id="K5WGR4"/>
<dbReference type="Proteomes" id="UP000008370">
    <property type="component" value="Unassembled WGS sequence"/>
</dbReference>
<keyword evidence="3" id="KW-1185">Reference proteome</keyword>
<sequence length="402" mass="43746">MWAIPHPEWTQHGIAYLQQNPIFRRKLHSDSTADVNKKKRHKDNNKESKIALFGVLAGEGIFDSVGEDAGVDVDDELRKACQEHPNAFAKSTQQQWARILCRLKSKYTSYVKWLKETGGGVEDSDEYKNILAKIHAEWPFWDDLHLWWKELPNYNPIEILNSTASSSHAANAAAIFDAQLTATDADDRLDMGSSFDDTNEASSTPSRWSLSPPPSTRCSSSIVAKATQGTQNAPLPPTKSKEGKKTKYGGLLASSAKQGFNAIANLGAEAECIDKRHADRDKLRAWELDIKLECTKLERRKIELEAQARAHNSQILLQMMSMVAGSSLCTLGASPSFGTVSHTSGASSSFGTVPADVPATSGSMFGSDFGSDGLSIADGLGITNSLGEESAVAGSEYYFLPE</sequence>
<dbReference type="KEGG" id="pco:PHACADRAFT_33447"/>
<feature type="compositionally biased region" description="Polar residues" evidence="1">
    <location>
        <begin position="216"/>
        <end position="233"/>
    </location>
</feature>
<evidence type="ECO:0000256" key="1">
    <source>
        <dbReference type="SAM" id="MobiDB-lite"/>
    </source>
</evidence>
<dbReference type="AlphaFoldDB" id="K5WGR4"/>
<evidence type="ECO:0000313" key="2">
    <source>
        <dbReference type="EMBL" id="EKM49372.1"/>
    </source>
</evidence>
<evidence type="ECO:0000313" key="3">
    <source>
        <dbReference type="Proteomes" id="UP000008370"/>
    </source>
</evidence>
<feature type="compositionally biased region" description="Polar residues" evidence="1">
    <location>
        <begin position="200"/>
        <end position="209"/>
    </location>
</feature>
<dbReference type="OrthoDB" id="3269075at2759"/>
<reference evidence="2 3" key="1">
    <citation type="journal article" date="2012" name="BMC Genomics">
        <title>Comparative genomics of the white-rot fungi, Phanerochaete carnosa and P. chrysosporium, to elucidate the genetic basis of the distinct wood types they colonize.</title>
        <authorList>
            <person name="Suzuki H."/>
            <person name="MacDonald J."/>
            <person name="Syed K."/>
            <person name="Salamov A."/>
            <person name="Hori C."/>
            <person name="Aerts A."/>
            <person name="Henrissat B."/>
            <person name="Wiebenga A."/>
            <person name="vanKuyk P.A."/>
            <person name="Barry K."/>
            <person name="Lindquist E."/>
            <person name="LaButti K."/>
            <person name="Lapidus A."/>
            <person name="Lucas S."/>
            <person name="Coutinho P."/>
            <person name="Gong Y."/>
            <person name="Samejima M."/>
            <person name="Mahadevan R."/>
            <person name="Abou-Zaid M."/>
            <person name="de Vries R.P."/>
            <person name="Igarashi K."/>
            <person name="Yadav J.S."/>
            <person name="Grigoriev I.V."/>
            <person name="Master E.R."/>
        </authorList>
    </citation>
    <scope>NUCLEOTIDE SEQUENCE [LARGE SCALE GENOMIC DNA]</scope>
    <source>
        <strain evidence="2 3">HHB-10118-sp</strain>
    </source>
</reference>
<name>K5WGR4_PHACS</name>
<dbReference type="RefSeq" id="XP_007401967.1">
    <property type="nucleotide sequence ID" value="XM_007401905.1"/>
</dbReference>
<feature type="region of interest" description="Disordered" evidence="1">
    <location>
        <begin position="189"/>
        <end position="245"/>
    </location>
</feature>
<gene>
    <name evidence="2" type="ORF">PHACADRAFT_33447</name>
</gene>
<protein>
    <submittedName>
        <fullName evidence="2">Uncharacterized protein</fullName>
    </submittedName>
</protein>
<dbReference type="HOGENOM" id="CLU_685321_0_0_1"/>
<accession>K5WGR4</accession>